<dbReference type="SMART" id="SM00220">
    <property type="entry name" value="S_TKc"/>
    <property type="match status" value="1"/>
</dbReference>
<gene>
    <name evidence="7" type="ORF">LOD99_9530</name>
</gene>
<dbReference type="GO" id="GO:0000045">
    <property type="term" value="P:autophagosome assembly"/>
    <property type="evidence" value="ECO:0007669"/>
    <property type="project" value="TreeGrafter"/>
</dbReference>
<proteinExistence type="predicted"/>
<accession>A0AAV7JBH0</accession>
<feature type="transmembrane region" description="Helical" evidence="5">
    <location>
        <begin position="12"/>
        <end position="29"/>
    </location>
</feature>
<evidence type="ECO:0000259" key="6">
    <source>
        <dbReference type="PROSITE" id="PS50011"/>
    </source>
</evidence>
<dbReference type="GO" id="GO:0034045">
    <property type="term" value="C:phagophore assembly site membrane"/>
    <property type="evidence" value="ECO:0007669"/>
    <property type="project" value="TreeGrafter"/>
</dbReference>
<protein>
    <submittedName>
        <fullName evidence="7">Inhibitor of nuclear factor kappa-B kinase subunit beta-like</fullName>
    </submittedName>
</protein>
<dbReference type="PANTHER" id="PTHR24348">
    <property type="entry name" value="SERINE/THREONINE-PROTEIN KINASE UNC-51-RELATED"/>
    <property type="match status" value="1"/>
</dbReference>
<dbReference type="GO" id="GO:0000422">
    <property type="term" value="P:autophagy of mitochondrion"/>
    <property type="evidence" value="ECO:0007669"/>
    <property type="project" value="TreeGrafter"/>
</dbReference>
<evidence type="ECO:0000256" key="1">
    <source>
        <dbReference type="ARBA" id="ARBA00022679"/>
    </source>
</evidence>
<dbReference type="GO" id="GO:0010506">
    <property type="term" value="P:regulation of autophagy"/>
    <property type="evidence" value="ECO:0007669"/>
    <property type="project" value="InterPro"/>
</dbReference>
<dbReference type="GO" id="GO:0034727">
    <property type="term" value="P:piecemeal microautophagy of the nucleus"/>
    <property type="evidence" value="ECO:0007669"/>
    <property type="project" value="TreeGrafter"/>
</dbReference>
<dbReference type="SUPFAM" id="SSF56112">
    <property type="entry name" value="Protein kinase-like (PK-like)"/>
    <property type="match status" value="1"/>
</dbReference>
<organism evidence="7 8">
    <name type="scientific">Oopsacas minuta</name>
    <dbReference type="NCBI Taxonomy" id="111878"/>
    <lineage>
        <taxon>Eukaryota</taxon>
        <taxon>Metazoa</taxon>
        <taxon>Porifera</taxon>
        <taxon>Hexactinellida</taxon>
        <taxon>Hexasterophora</taxon>
        <taxon>Lyssacinosida</taxon>
        <taxon>Leucopsacidae</taxon>
        <taxon>Oopsacas</taxon>
    </lineage>
</organism>
<evidence type="ECO:0000256" key="5">
    <source>
        <dbReference type="SAM" id="Phobius"/>
    </source>
</evidence>
<dbReference type="GO" id="GO:0005524">
    <property type="term" value="F:ATP binding"/>
    <property type="evidence" value="ECO:0007669"/>
    <property type="project" value="UniProtKB-KW"/>
</dbReference>
<evidence type="ECO:0000256" key="3">
    <source>
        <dbReference type="ARBA" id="ARBA00022777"/>
    </source>
</evidence>
<keyword evidence="3 7" id="KW-0418">Kinase</keyword>
<keyword evidence="5" id="KW-0812">Transmembrane</keyword>
<dbReference type="InterPro" id="IPR045269">
    <property type="entry name" value="Atg1-like"/>
</dbReference>
<dbReference type="InterPro" id="IPR011009">
    <property type="entry name" value="Kinase-like_dom_sf"/>
</dbReference>
<keyword evidence="5" id="KW-0472">Membrane</keyword>
<dbReference type="InterPro" id="IPR000719">
    <property type="entry name" value="Prot_kinase_dom"/>
</dbReference>
<dbReference type="PROSITE" id="PS50011">
    <property type="entry name" value="PROTEIN_KINASE_DOM"/>
    <property type="match status" value="1"/>
</dbReference>
<dbReference type="GO" id="GO:0004674">
    <property type="term" value="F:protein serine/threonine kinase activity"/>
    <property type="evidence" value="ECO:0007669"/>
    <property type="project" value="InterPro"/>
</dbReference>
<reference evidence="7 8" key="1">
    <citation type="journal article" date="2023" name="BMC Biol.">
        <title>The compact genome of the sponge Oopsacas minuta (Hexactinellida) is lacking key metazoan core genes.</title>
        <authorList>
            <person name="Santini S."/>
            <person name="Schenkelaars Q."/>
            <person name="Jourda C."/>
            <person name="Duchesne M."/>
            <person name="Belahbib H."/>
            <person name="Rocher C."/>
            <person name="Selva M."/>
            <person name="Riesgo A."/>
            <person name="Vervoort M."/>
            <person name="Leys S.P."/>
            <person name="Kodjabachian L."/>
            <person name="Le Bivic A."/>
            <person name="Borchiellini C."/>
            <person name="Claverie J.M."/>
            <person name="Renard E."/>
        </authorList>
    </citation>
    <scope>NUCLEOTIDE SEQUENCE [LARGE SCALE GENOMIC DNA]</scope>
    <source>
        <strain evidence="7">SPO-2</strain>
    </source>
</reference>
<keyword evidence="2" id="KW-0547">Nucleotide-binding</keyword>
<sequence>MRTVFLKINRITRMFLLPASTVIILYVYFPSNIIIISKIYFSDPSVLFLQEGRHTYTTGYTKSSNFCYPAQAQFEENCNFSHSQENTSRDIPTNIQLPTSTSILADFGYSRFYKENTGEFANRNIDMESLAGTPVFMAPEALYCVMYPGGSYDHTVDIWSVGALLYRVLVGKCGFFAPIQDILRILKAKGDAIAFTRHSRKTTYVRELPPEVDDILTPVFKDRMTWLIKRCLVVEATNRITYDAFFETVDDLVQTKIRLVSVHSGLESKIPYGDGPLLLSELRIVIHTDFNIQLDNIVIIRDTLQAESTITDQSDLDRFVNFSKSQQFGSSGKDPKLFLLDQSILSQMDPPLLPLLAYEELTEFLKSPERIEEVRTRDNIEFIPQIFSKLVKDIDLTADSQVSGLSAYIQYALGAKERQKYES</sequence>
<comment type="caution">
    <text evidence="7">The sequence shown here is derived from an EMBL/GenBank/DDBJ whole genome shotgun (WGS) entry which is preliminary data.</text>
</comment>
<keyword evidence="5" id="KW-1133">Transmembrane helix</keyword>
<dbReference type="GO" id="GO:0005776">
    <property type="term" value="C:autophagosome"/>
    <property type="evidence" value="ECO:0007669"/>
    <property type="project" value="TreeGrafter"/>
</dbReference>
<dbReference type="GO" id="GO:0005829">
    <property type="term" value="C:cytosol"/>
    <property type="evidence" value="ECO:0007669"/>
    <property type="project" value="TreeGrafter"/>
</dbReference>
<keyword evidence="8" id="KW-1185">Reference proteome</keyword>
<name>A0AAV7JBH0_9METZ</name>
<evidence type="ECO:0000256" key="4">
    <source>
        <dbReference type="ARBA" id="ARBA00022840"/>
    </source>
</evidence>
<dbReference type="Proteomes" id="UP001165289">
    <property type="component" value="Unassembled WGS sequence"/>
</dbReference>
<dbReference type="EMBL" id="JAKMXF010000363">
    <property type="protein sequence ID" value="KAI6646082.1"/>
    <property type="molecule type" value="Genomic_DNA"/>
</dbReference>
<evidence type="ECO:0000256" key="2">
    <source>
        <dbReference type="ARBA" id="ARBA00022741"/>
    </source>
</evidence>
<dbReference type="AlphaFoldDB" id="A0AAV7JBH0"/>
<evidence type="ECO:0000313" key="7">
    <source>
        <dbReference type="EMBL" id="KAI6646082.1"/>
    </source>
</evidence>
<dbReference type="GO" id="GO:0061709">
    <property type="term" value="P:reticulophagy"/>
    <property type="evidence" value="ECO:0007669"/>
    <property type="project" value="TreeGrafter"/>
</dbReference>
<keyword evidence="4" id="KW-0067">ATP-binding</keyword>
<dbReference type="GO" id="GO:0042594">
    <property type="term" value="P:response to starvation"/>
    <property type="evidence" value="ECO:0007669"/>
    <property type="project" value="TreeGrafter"/>
</dbReference>
<feature type="domain" description="Protein kinase" evidence="6">
    <location>
        <begin position="1"/>
        <end position="253"/>
    </location>
</feature>
<dbReference type="Pfam" id="PF00069">
    <property type="entry name" value="Pkinase"/>
    <property type="match status" value="1"/>
</dbReference>
<keyword evidence="1" id="KW-0808">Transferase</keyword>
<dbReference type="Gene3D" id="1.10.510.10">
    <property type="entry name" value="Transferase(Phosphotransferase) domain 1"/>
    <property type="match status" value="1"/>
</dbReference>
<evidence type="ECO:0000313" key="8">
    <source>
        <dbReference type="Proteomes" id="UP001165289"/>
    </source>
</evidence>
<dbReference type="PANTHER" id="PTHR24348:SF22">
    <property type="entry name" value="NON-SPECIFIC SERINE_THREONINE PROTEIN KINASE"/>
    <property type="match status" value="1"/>
</dbReference>